<evidence type="ECO:0000256" key="2">
    <source>
        <dbReference type="ARBA" id="ARBA00022603"/>
    </source>
</evidence>
<dbReference type="InterPro" id="IPR029063">
    <property type="entry name" value="SAM-dependent_MTases_sf"/>
</dbReference>
<proteinExistence type="inferred from homology"/>
<dbReference type="PROSITE" id="PS00092">
    <property type="entry name" value="N6_MTASE"/>
    <property type="match status" value="1"/>
</dbReference>
<dbReference type="GO" id="GO:0008170">
    <property type="term" value="F:N-methyltransferase activity"/>
    <property type="evidence" value="ECO:0007669"/>
    <property type="project" value="InterPro"/>
</dbReference>
<keyword evidence="2 6" id="KW-0489">Methyltransferase</keyword>
<dbReference type="EC" id="2.1.1.-" evidence="4"/>
<keyword evidence="3" id="KW-0808">Transferase</keyword>
<sequence>MPQFESAIDHLKSLDHTVTHSGKEISSPKLFYTHDNGQLWLGDAVEWLKSLPSESIDLVFADPPYNLKKAEWDSFESQKLYLEWSLQWIEQVARILKPTGTFYICGFSEILADLKLPASQFFQGCRWLIWHYKNKANLSNDWGRSHESILHFRKSRKFTLSIENIRTRYGEHTLKYPEHPQAETSQYGKGKKVTKLWQPHPKGAKPRDVIEVPTTCNGMNEKTPHPTQKPEELVRKFVLASSQRGDRILDPFLGSGTTAVVAEQLGRNWLGCDRHAEYLSWAIPRIESAKKQSDEAWFWEDRNREERRSKNRETS</sequence>
<accession>A0A1Z4JE42</accession>
<reference evidence="6 7" key="1">
    <citation type="submission" date="2017-06" db="EMBL/GenBank/DDBJ databases">
        <title>Genome sequencing of cyanobaciteial culture collection at National Institute for Environmental Studies (NIES).</title>
        <authorList>
            <person name="Hirose Y."/>
            <person name="Shimura Y."/>
            <person name="Fujisawa T."/>
            <person name="Nakamura Y."/>
            <person name="Kawachi M."/>
        </authorList>
    </citation>
    <scope>NUCLEOTIDE SEQUENCE [LARGE SCALE GENOMIC DNA]</scope>
    <source>
        <strain evidence="6 7">NIES-2135</strain>
    </source>
</reference>
<dbReference type="REBASE" id="207614">
    <property type="entry name" value="M.Lbo2135ORF17420P"/>
</dbReference>
<dbReference type="Pfam" id="PF01555">
    <property type="entry name" value="N6_N4_Mtase"/>
    <property type="match status" value="1"/>
</dbReference>
<dbReference type="AlphaFoldDB" id="A0A1Z4JE42"/>
<evidence type="ECO:0000256" key="3">
    <source>
        <dbReference type="ARBA" id="ARBA00022679"/>
    </source>
</evidence>
<evidence type="ECO:0000313" key="7">
    <source>
        <dbReference type="Proteomes" id="UP000217895"/>
    </source>
</evidence>
<keyword evidence="7" id="KW-1185">Reference proteome</keyword>
<name>A0A1Z4JE42_LEPBY</name>
<evidence type="ECO:0000256" key="4">
    <source>
        <dbReference type="RuleBase" id="RU362026"/>
    </source>
</evidence>
<organism evidence="6 7">
    <name type="scientific">Leptolyngbya boryana NIES-2135</name>
    <dbReference type="NCBI Taxonomy" id="1973484"/>
    <lineage>
        <taxon>Bacteria</taxon>
        <taxon>Bacillati</taxon>
        <taxon>Cyanobacteriota</taxon>
        <taxon>Cyanophyceae</taxon>
        <taxon>Leptolyngbyales</taxon>
        <taxon>Leptolyngbyaceae</taxon>
        <taxon>Leptolyngbya group</taxon>
        <taxon>Leptolyngbya</taxon>
    </lineage>
</organism>
<dbReference type="PANTHER" id="PTHR13370">
    <property type="entry name" value="RNA METHYLASE-RELATED"/>
    <property type="match status" value="1"/>
</dbReference>
<dbReference type="PANTHER" id="PTHR13370:SF24">
    <property type="entry name" value="TYPE III RESTRICTION-MODIFICATION ENZYME STYLTI MOD SUBUNIT"/>
    <property type="match status" value="1"/>
</dbReference>
<dbReference type="CDD" id="cd02440">
    <property type="entry name" value="AdoMet_MTases"/>
    <property type="match status" value="1"/>
</dbReference>
<dbReference type="EMBL" id="AP018203">
    <property type="protein sequence ID" value="BAY54923.1"/>
    <property type="molecule type" value="Genomic_DNA"/>
</dbReference>
<comment type="similarity">
    <text evidence="1 4">Belongs to the N(4)/N(6)-methyltransferase family.</text>
</comment>
<evidence type="ECO:0000256" key="1">
    <source>
        <dbReference type="ARBA" id="ARBA00006594"/>
    </source>
</evidence>
<dbReference type="Gene3D" id="3.40.50.150">
    <property type="entry name" value="Vaccinia Virus protein VP39"/>
    <property type="match status" value="1"/>
</dbReference>
<dbReference type="GO" id="GO:0005737">
    <property type="term" value="C:cytoplasm"/>
    <property type="evidence" value="ECO:0007669"/>
    <property type="project" value="TreeGrafter"/>
</dbReference>
<gene>
    <name evidence="6" type="ORF">NIES2135_17420</name>
</gene>
<dbReference type="InterPro" id="IPR001091">
    <property type="entry name" value="RM_Methyltransferase"/>
</dbReference>
<feature type="domain" description="DNA methylase N-4/N-6" evidence="5">
    <location>
        <begin position="56"/>
        <end position="280"/>
    </location>
</feature>
<dbReference type="GO" id="GO:0003677">
    <property type="term" value="F:DNA binding"/>
    <property type="evidence" value="ECO:0007669"/>
    <property type="project" value="InterPro"/>
</dbReference>
<dbReference type="SUPFAM" id="SSF53335">
    <property type="entry name" value="S-adenosyl-L-methionine-dependent methyltransferases"/>
    <property type="match status" value="1"/>
</dbReference>
<dbReference type="PRINTS" id="PR00508">
    <property type="entry name" value="S21N4MTFRASE"/>
</dbReference>
<dbReference type="Proteomes" id="UP000217895">
    <property type="component" value="Chromosome"/>
</dbReference>
<dbReference type="GO" id="GO:0032259">
    <property type="term" value="P:methylation"/>
    <property type="evidence" value="ECO:0007669"/>
    <property type="project" value="UniProtKB-KW"/>
</dbReference>
<evidence type="ECO:0000313" key="6">
    <source>
        <dbReference type="EMBL" id="BAY54923.1"/>
    </source>
</evidence>
<dbReference type="InterPro" id="IPR002052">
    <property type="entry name" value="DNA_methylase_N6_adenine_CS"/>
</dbReference>
<protein>
    <recommendedName>
        <fullName evidence="4">Methyltransferase</fullName>
        <ecNumber evidence="4">2.1.1.-</ecNumber>
    </recommendedName>
</protein>
<dbReference type="InterPro" id="IPR002941">
    <property type="entry name" value="DNA_methylase_N4/N6"/>
</dbReference>
<evidence type="ECO:0000259" key="5">
    <source>
        <dbReference type="Pfam" id="PF01555"/>
    </source>
</evidence>